<comment type="caution">
    <text evidence="2">The sequence shown here is derived from an EMBL/GenBank/DDBJ whole genome shotgun (WGS) entry which is preliminary data.</text>
</comment>
<feature type="region of interest" description="Disordered" evidence="1">
    <location>
        <begin position="92"/>
        <end position="173"/>
    </location>
</feature>
<sequence>MGFFDRMRDSVSAAGTEVNQKVSCAAETMKLNNQIRNNDKEIDKLIFQVGKRYVEEHLMDQGDIYEDLLAQIRNYKSQNGAYEEEIQRLNRESEEQTRMRRQEMKEKQEQRERERREKEALKQQRAEAAREQWAEKAREQYTEAAGEQPSEIFKEQKTEGVKEQETAVESGKTCSKCNQVNELDAKFCVYCGTPFAEEESKE</sequence>
<dbReference type="EMBL" id="DXBG01000240">
    <property type="protein sequence ID" value="HIZ66273.1"/>
    <property type="molecule type" value="Genomic_DNA"/>
</dbReference>
<evidence type="ECO:0000256" key="1">
    <source>
        <dbReference type="SAM" id="MobiDB-lite"/>
    </source>
</evidence>
<evidence type="ECO:0000313" key="3">
    <source>
        <dbReference type="Proteomes" id="UP000824056"/>
    </source>
</evidence>
<dbReference type="Proteomes" id="UP000824056">
    <property type="component" value="Unassembled WGS sequence"/>
</dbReference>
<feature type="compositionally biased region" description="Basic and acidic residues" evidence="1">
    <location>
        <begin position="92"/>
        <end position="141"/>
    </location>
</feature>
<feature type="compositionally biased region" description="Basic and acidic residues" evidence="1">
    <location>
        <begin position="152"/>
        <end position="165"/>
    </location>
</feature>
<reference evidence="2" key="1">
    <citation type="journal article" date="2021" name="PeerJ">
        <title>Extensive microbial diversity within the chicken gut microbiome revealed by metagenomics and culture.</title>
        <authorList>
            <person name="Gilroy R."/>
            <person name="Ravi A."/>
            <person name="Getino M."/>
            <person name="Pursley I."/>
            <person name="Horton D.L."/>
            <person name="Alikhan N.F."/>
            <person name="Baker D."/>
            <person name="Gharbi K."/>
            <person name="Hall N."/>
            <person name="Watson M."/>
            <person name="Adriaenssens E.M."/>
            <person name="Foster-Nyarko E."/>
            <person name="Jarju S."/>
            <person name="Secka A."/>
            <person name="Antonio M."/>
            <person name="Oren A."/>
            <person name="Chaudhuri R.R."/>
            <person name="La Ragione R."/>
            <person name="Hildebrand F."/>
            <person name="Pallen M.J."/>
        </authorList>
    </citation>
    <scope>NUCLEOTIDE SEQUENCE</scope>
    <source>
        <strain evidence="2">1068</strain>
    </source>
</reference>
<protein>
    <submittedName>
        <fullName evidence="2">Zinc ribbon domain-containing protein</fullName>
    </submittedName>
</protein>
<proteinExistence type="predicted"/>
<reference evidence="2" key="2">
    <citation type="submission" date="2021-04" db="EMBL/GenBank/DDBJ databases">
        <authorList>
            <person name="Gilroy R."/>
        </authorList>
    </citation>
    <scope>NUCLEOTIDE SEQUENCE</scope>
    <source>
        <strain evidence="2">1068</strain>
    </source>
</reference>
<evidence type="ECO:0000313" key="2">
    <source>
        <dbReference type="EMBL" id="HIZ66273.1"/>
    </source>
</evidence>
<dbReference type="AlphaFoldDB" id="A0A9D2FSP9"/>
<organism evidence="2 3">
    <name type="scientific">Candidatus Blautia pullicola</name>
    <dbReference type="NCBI Taxonomy" id="2838498"/>
    <lineage>
        <taxon>Bacteria</taxon>
        <taxon>Bacillati</taxon>
        <taxon>Bacillota</taxon>
        <taxon>Clostridia</taxon>
        <taxon>Lachnospirales</taxon>
        <taxon>Lachnospiraceae</taxon>
        <taxon>Blautia</taxon>
    </lineage>
</organism>
<gene>
    <name evidence="2" type="ORF">H9809_10300</name>
</gene>
<accession>A0A9D2FSP9</accession>
<name>A0A9D2FSP9_9FIRM</name>